<accession>A0ABV2SQT0</accession>
<organism evidence="1 2">
    <name type="scientific">Sediminicola arcticus</name>
    <dbReference type="NCBI Taxonomy" id="1574308"/>
    <lineage>
        <taxon>Bacteria</taxon>
        <taxon>Pseudomonadati</taxon>
        <taxon>Bacteroidota</taxon>
        <taxon>Flavobacteriia</taxon>
        <taxon>Flavobacteriales</taxon>
        <taxon>Flavobacteriaceae</taxon>
        <taxon>Sediminicola</taxon>
    </lineage>
</organism>
<dbReference type="Pfam" id="PF19852">
    <property type="entry name" value="DUF6327"/>
    <property type="match status" value="1"/>
</dbReference>
<evidence type="ECO:0000313" key="2">
    <source>
        <dbReference type="Proteomes" id="UP001549799"/>
    </source>
</evidence>
<comment type="caution">
    <text evidence="1">The sequence shown here is derived from an EMBL/GenBank/DDBJ whole genome shotgun (WGS) entry which is preliminary data.</text>
</comment>
<dbReference type="RefSeq" id="WP_354613889.1">
    <property type="nucleotide sequence ID" value="NZ_JBEXAE010000001.1"/>
</dbReference>
<gene>
    <name evidence="1" type="ORF">ABXZ36_02510</name>
</gene>
<keyword evidence="2" id="KW-1185">Reference proteome</keyword>
<dbReference type="EMBL" id="JBEXAE010000001">
    <property type="protein sequence ID" value="MET6989515.1"/>
    <property type="molecule type" value="Genomic_DNA"/>
</dbReference>
<protein>
    <submittedName>
        <fullName evidence="1">DUF6327 family protein</fullName>
    </submittedName>
</protein>
<dbReference type="InterPro" id="IPR046290">
    <property type="entry name" value="DUF6327"/>
</dbReference>
<reference evidence="1 2" key="1">
    <citation type="submission" date="2024-07" db="EMBL/GenBank/DDBJ databases">
        <title>The genome sequence of type strain Sediminicola arcticus GDMCC 1.2805.</title>
        <authorList>
            <person name="Liu Y."/>
        </authorList>
    </citation>
    <scope>NUCLEOTIDE SEQUENCE [LARGE SCALE GENOMIC DNA]</scope>
    <source>
        <strain evidence="1 2">GDMCC 1.2805</strain>
    </source>
</reference>
<evidence type="ECO:0000313" key="1">
    <source>
        <dbReference type="EMBL" id="MET6989515.1"/>
    </source>
</evidence>
<dbReference type="Proteomes" id="UP001549799">
    <property type="component" value="Unassembled WGS sequence"/>
</dbReference>
<proteinExistence type="predicted"/>
<sequence>MIAKKYSSFEEIDDRLKILRLQRDISRESLKFNLKKSKETFYPSHIFGEFSGVIQKVLLSFVLKKVIKKFT</sequence>
<name>A0ABV2SQT0_9FLAO</name>